<dbReference type="InterPro" id="IPR038765">
    <property type="entry name" value="Papain-like_cys_pep_sf"/>
</dbReference>
<organism evidence="6 7">
    <name type="scientific">Entamoeba invadens IP1</name>
    <dbReference type="NCBI Taxonomy" id="370355"/>
    <lineage>
        <taxon>Eukaryota</taxon>
        <taxon>Amoebozoa</taxon>
        <taxon>Evosea</taxon>
        <taxon>Archamoebae</taxon>
        <taxon>Mastigamoebida</taxon>
        <taxon>Entamoebidae</taxon>
        <taxon>Entamoeba</taxon>
    </lineage>
</organism>
<comment type="similarity">
    <text evidence="1">Belongs to the peptidase C1 family.</text>
</comment>
<evidence type="ECO:0000256" key="2">
    <source>
        <dbReference type="ARBA" id="ARBA00023157"/>
    </source>
</evidence>
<dbReference type="InterPro" id="IPR013201">
    <property type="entry name" value="Prot_inhib_I29"/>
</dbReference>
<dbReference type="EC" id="3.4.22.16" evidence="6"/>
<dbReference type="PANTHER" id="PTHR12411">
    <property type="entry name" value="CYSTEINE PROTEASE FAMILY C1-RELATED"/>
    <property type="match status" value="1"/>
</dbReference>
<feature type="domain" description="Peptidase C1A papain C-terminal" evidence="4">
    <location>
        <begin position="90"/>
        <end position="301"/>
    </location>
</feature>
<reference evidence="6 7" key="1">
    <citation type="submission" date="2012-10" db="EMBL/GenBank/DDBJ databases">
        <authorList>
            <person name="Zafar N."/>
            <person name="Inman J."/>
            <person name="Hall N."/>
            <person name="Lorenzi H."/>
            <person name="Caler E."/>
        </authorList>
    </citation>
    <scope>NUCLEOTIDE SEQUENCE [LARGE SCALE GENOMIC DNA]</scope>
    <source>
        <strain evidence="6 7">IP1</strain>
    </source>
</reference>
<dbReference type="PRINTS" id="PR00705">
    <property type="entry name" value="PAPAIN"/>
</dbReference>
<accession>A0A0A1TV13</accession>
<dbReference type="CDD" id="cd02248">
    <property type="entry name" value="Peptidase_C1A"/>
    <property type="match status" value="1"/>
</dbReference>
<dbReference type="SMART" id="SM00645">
    <property type="entry name" value="Pept_C1"/>
    <property type="match status" value="1"/>
</dbReference>
<dbReference type="InterPro" id="IPR025661">
    <property type="entry name" value="Pept_asp_AS"/>
</dbReference>
<keyword evidence="2" id="KW-1015">Disulfide bond</keyword>
<dbReference type="OrthoDB" id="10259130at2759"/>
<dbReference type="InterPro" id="IPR025660">
    <property type="entry name" value="Pept_his_AS"/>
</dbReference>
<dbReference type="InterPro" id="IPR039417">
    <property type="entry name" value="Peptidase_C1A_papain-like"/>
</dbReference>
<keyword evidence="6" id="KW-0378">Hydrolase</keyword>
<evidence type="ECO:0000313" key="7">
    <source>
        <dbReference type="Proteomes" id="UP000014680"/>
    </source>
</evidence>
<name>A0A0A1TV13_ENTIV</name>
<feature type="chain" id="PRO_5018719881" evidence="3">
    <location>
        <begin position="21"/>
        <end position="306"/>
    </location>
</feature>
<dbReference type="SMART" id="SM00848">
    <property type="entry name" value="Inhibitor_I29"/>
    <property type="match status" value="1"/>
</dbReference>
<dbReference type="EMBL" id="KB207160">
    <property type="protein sequence ID" value="ELP84121.1"/>
    <property type="molecule type" value="Genomic_DNA"/>
</dbReference>
<evidence type="ECO:0000259" key="5">
    <source>
        <dbReference type="SMART" id="SM00848"/>
    </source>
</evidence>
<dbReference type="PROSITE" id="PS00639">
    <property type="entry name" value="THIOL_PROTEASE_HIS"/>
    <property type="match status" value="1"/>
</dbReference>
<feature type="signal peptide" evidence="3">
    <location>
        <begin position="1"/>
        <end position="20"/>
    </location>
</feature>
<protein>
    <submittedName>
        <fullName evidence="6">Cysteine proteinase ACP1, putative</fullName>
        <ecNumber evidence="6">3.4.22.16</ecNumber>
    </submittedName>
</protein>
<dbReference type="Gene3D" id="3.90.70.10">
    <property type="entry name" value="Cysteine proteinases"/>
    <property type="match status" value="1"/>
</dbReference>
<dbReference type="FunFam" id="3.90.70.10:FF:000109">
    <property type="entry name" value="Cysteine protease"/>
    <property type="match status" value="1"/>
</dbReference>
<dbReference type="GeneID" id="14883098"/>
<dbReference type="OMA" id="QAFHYII"/>
<keyword evidence="3" id="KW-0732">Signal</keyword>
<dbReference type="RefSeq" id="XP_004183467.1">
    <property type="nucleotide sequence ID" value="XM_004183419.1"/>
</dbReference>
<dbReference type="AlphaFoldDB" id="A0A0A1TV13"/>
<dbReference type="KEGG" id="eiv:EIN_139080"/>
<dbReference type="InterPro" id="IPR000668">
    <property type="entry name" value="Peptidase_C1A_C"/>
</dbReference>
<proteinExistence type="inferred from homology"/>
<dbReference type="InterPro" id="IPR000169">
    <property type="entry name" value="Pept_cys_AS"/>
</dbReference>
<dbReference type="GO" id="GO:0006508">
    <property type="term" value="P:proteolysis"/>
    <property type="evidence" value="ECO:0007669"/>
    <property type="project" value="InterPro"/>
</dbReference>
<sequence length="306" mass="33952">MFSLLLIALASASMNFDKWAASNHKAYANKAEYLYRLAVYLDNKRFVENTANTELNVFADQTHEEFIKTHLGMSYKVPEVINEKRSVKSAPESVDWRSIMNPAKDQAQCGSCWTFCTTAVMEGRVNKDLGKLYSYSEQQLIDCDTTDNGCSGGHPDNSFTFIKNNKGITLEASYPYKAADGTCNTAVKNVATVAGHKRVTDGNEAGLQEITATYGPIAVGMDASRASFQLYKKGTIYNDANCKRIVMDHCVTLVGYGKNTDGEYWIIRNSWGTSWGDEGYFLLARNQNNRCGIGRDSTYPTSVSLI</sequence>
<dbReference type="Proteomes" id="UP000014680">
    <property type="component" value="Unassembled WGS sequence"/>
</dbReference>
<gene>
    <name evidence="6" type="ORF">EIN_139080</name>
</gene>
<keyword evidence="7" id="KW-1185">Reference proteome</keyword>
<dbReference type="VEuPathDB" id="AmoebaDB:EIN_139080"/>
<dbReference type="PROSITE" id="PS00139">
    <property type="entry name" value="THIOL_PROTEASE_CYS"/>
    <property type="match status" value="1"/>
</dbReference>
<dbReference type="MEROPS" id="C01.050"/>
<evidence type="ECO:0000256" key="1">
    <source>
        <dbReference type="ARBA" id="ARBA00008455"/>
    </source>
</evidence>
<feature type="domain" description="Cathepsin propeptide inhibitor" evidence="5">
    <location>
        <begin position="16"/>
        <end position="66"/>
    </location>
</feature>
<evidence type="ECO:0000313" key="6">
    <source>
        <dbReference type="EMBL" id="ELP84121.1"/>
    </source>
</evidence>
<dbReference type="Pfam" id="PF00112">
    <property type="entry name" value="Peptidase_C1"/>
    <property type="match status" value="1"/>
</dbReference>
<evidence type="ECO:0000259" key="4">
    <source>
        <dbReference type="SMART" id="SM00645"/>
    </source>
</evidence>
<dbReference type="GO" id="GO:0004197">
    <property type="term" value="F:cysteine-type endopeptidase activity"/>
    <property type="evidence" value="ECO:0007669"/>
    <property type="project" value="UniProtKB-EC"/>
</dbReference>
<evidence type="ECO:0000256" key="3">
    <source>
        <dbReference type="SAM" id="SignalP"/>
    </source>
</evidence>
<dbReference type="PROSITE" id="PS00640">
    <property type="entry name" value="THIOL_PROTEASE_ASN"/>
    <property type="match status" value="1"/>
</dbReference>
<dbReference type="SUPFAM" id="SSF54001">
    <property type="entry name" value="Cysteine proteinases"/>
    <property type="match status" value="1"/>
</dbReference>
<dbReference type="Pfam" id="PF08246">
    <property type="entry name" value="Inhibitor_I29"/>
    <property type="match status" value="1"/>
</dbReference>
<dbReference type="InterPro" id="IPR013128">
    <property type="entry name" value="Peptidase_C1A"/>
</dbReference>